<dbReference type="Pfam" id="PF03572">
    <property type="entry name" value="Peptidase_S41"/>
    <property type="match status" value="1"/>
</dbReference>
<feature type="domain" description="Tail specific protease" evidence="1">
    <location>
        <begin position="514"/>
        <end position="667"/>
    </location>
</feature>
<comment type="caution">
    <text evidence="2">The sequence shown here is derived from an EMBL/GenBank/DDBJ whole genome shotgun (WGS) entry which is preliminary data.</text>
</comment>
<sequence>MGNIVSISSDKEGEFNASNIHTRVSIYKKIWDIKRNSGIVVLRGELEKLSDLDSSQIYVFIKAKLKNRSAISCYVPVCFIDEQVVTRKFKISLPFEQEIDTVSCSLILNRVKKIGIRKLTVAVEDGELNSEWVHGMQKRIFLDQNLVQGLYSLGLVWGFLKYFSPKISVKNNDWDAIALESIESILDNSSSKNIRKSIKSVIDLAYDNAISSSHHENFFVMGAKLSERVNVNHRWIDSIQFIDSELRSKLLEIESKFRPFKNVYVETPAQIKKPSPVFHENTYYDSNLIDVRFRVLSLYRYWNIIFYYYPYKYMLPNSWESVLNKHIGLFILANSSKNYRRQLALLNASIYDGHALLSENSLTLAGICYSNPIPVPMKFKIVNDSSVVVTSIEKNFSQKTGITNGAVVVDFDSESISNKIERLERYIGAGRKEISRHILEKFDLLSFREGEKKNFVITYYMNGIRKMIRVNWDYNEIPEHFRFLHDVNTDTKALKKGFELLTNKTLYLNSFYWKRSDRDTTIKLLNGVENVIIDTRDYCNSDFLLFARMFVPDSTTFVRFMTTHEYPGLLRESFGTVFRRADDHIFDGKIFVLISEATKSKAEYLTMMLKSNSEKTILIGRTTSGSDGDISSIPLIGNKDLKFYFSGLRVTFPNGIESQSVGIVPDVFVERSKGEIMDTSDDILRKATNYSRN</sequence>
<name>A0ABP8LKH9_9BACT</name>
<accession>A0ABP8LKH9</accession>
<dbReference type="SUPFAM" id="SSF52096">
    <property type="entry name" value="ClpP/crotonase"/>
    <property type="match status" value="1"/>
</dbReference>
<dbReference type="Gene3D" id="3.90.226.10">
    <property type="entry name" value="2-enoyl-CoA Hydratase, Chain A, domain 1"/>
    <property type="match status" value="1"/>
</dbReference>
<dbReference type="EMBL" id="BAABEY010000001">
    <property type="protein sequence ID" value="GAA4430750.1"/>
    <property type="molecule type" value="Genomic_DNA"/>
</dbReference>
<proteinExistence type="predicted"/>
<dbReference type="InterPro" id="IPR029045">
    <property type="entry name" value="ClpP/crotonase-like_dom_sf"/>
</dbReference>
<dbReference type="RefSeq" id="WP_345025966.1">
    <property type="nucleotide sequence ID" value="NZ_BAABEY010000001.1"/>
</dbReference>
<keyword evidence="3" id="KW-1185">Reference proteome</keyword>
<gene>
    <name evidence="2" type="ORF">GCM10023091_00410</name>
</gene>
<evidence type="ECO:0000313" key="3">
    <source>
        <dbReference type="Proteomes" id="UP001501508"/>
    </source>
</evidence>
<evidence type="ECO:0000313" key="2">
    <source>
        <dbReference type="EMBL" id="GAA4430750.1"/>
    </source>
</evidence>
<evidence type="ECO:0000259" key="1">
    <source>
        <dbReference type="Pfam" id="PF03572"/>
    </source>
</evidence>
<dbReference type="Proteomes" id="UP001501508">
    <property type="component" value="Unassembled WGS sequence"/>
</dbReference>
<organism evidence="2 3">
    <name type="scientific">Ravibacter arvi</name>
    <dbReference type="NCBI Taxonomy" id="2051041"/>
    <lineage>
        <taxon>Bacteria</taxon>
        <taxon>Pseudomonadati</taxon>
        <taxon>Bacteroidota</taxon>
        <taxon>Cytophagia</taxon>
        <taxon>Cytophagales</taxon>
        <taxon>Spirosomataceae</taxon>
        <taxon>Ravibacter</taxon>
    </lineage>
</organism>
<protein>
    <recommendedName>
        <fullName evidence="1">Tail specific protease domain-containing protein</fullName>
    </recommendedName>
</protein>
<dbReference type="InterPro" id="IPR005151">
    <property type="entry name" value="Tail-specific_protease"/>
</dbReference>
<reference evidence="3" key="1">
    <citation type="journal article" date="2019" name="Int. J. Syst. Evol. Microbiol.">
        <title>The Global Catalogue of Microorganisms (GCM) 10K type strain sequencing project: providing services to taxonomists for standard genome sequencing and annotation.</title>
        <authorList>
            <consortium name="The Broad Institute Genomics Platform"/>
            <consortium name="The Broad Institute Genome Sequencing Center for Infectious Disease"/>
            <person name="Wu L."/>
            <person name="Ma J."/>
        </authorList>
    </citation>
    <scope>NUCLEOTIDE SEQUENCE [LARGE SCALE GENOMIC DNA]</scope>
    <source>
        <strain evidence="3">JCM 31920</strain>
    </source>
</reference>